<dbReference type="PRINTS" id="PR00385">
    <property type="entry name" value="P450"/>
</dbReference>
<dbReference type="PRINTS" id="PR00465">
    <property type="entry name" value="EP450IV"/>
</dbReference>
<keyword evidence="4 5" id="KW-0408">Iron</keyword>
<keyword evidence="5" id="KW-0349">Heme</keyword>
<dbReference type="InterPro" id="IPR001128">
    <property type="entry name" value="Cyt_P450"/>
</dbReference>
<keyword evidence="5" id="KW-0503">Monooxygenase</keyword>
<evidence type="ECO:0000256" key="2">
    <source>
        <dbReference type="ARBA" id="ARBA00010617"/>
    </source>
</evidence>
<dbReference type="EMBL" id="JBHTMP010000001">
    <property type="protein sequence ID" value="MFD1319499.1"/>
    <property type="molecule type" value="Genomic_DNA"/>
</dbReference>
<evidence type="ECO:0000256" key="4">
    <source>
        <dbReference type="ARBA" id="ARBA00023004"/>
    </source>
</evidence>
<reference evidence="7" key="1">
    <citation type="journal article" date="2019" name="Int. J. Syst. Evol. Microbiol.">
        <title>The Global Catalogue of Microorganisms (GCM) 10K type strain sequencing project: providing services to taxonomists for standard genome sequencing and annotation.</title>
        <authorList>
            <consortium name="The Broad Institute Genomics Platform"/>
            <consortium name="The Broad Institute Genome Sequencing Center for Infectious Disease"/>
            <person name="Wu L."/>
            <person name="Ma J."/>
        </authorList>
    </citation>
    <scope>NUCLEOTIDE SEQUENCE [LARGE SCALE GENOMIC DNA]</scope>
    <source>
        <strain evidence="7">JCM 31037</strain>
    </source>
</reference>
<comment type="similarity">
    <text evidence="2 5">Belongs to the cytochrome P450 family.</text>
</comment>
<accession>A0ABW3Y881</accession>
<organism evidence="6 7">
    <name type="scientific">Micromonospora sonneratiae</name>
    <dbReference type="NCBI Taxonomy" id="1184706"/>
    <lineage>
        <taxon>Bacteria</taxon>
        <taxon>Bacillati</taxon>
        <taxon>Actinomycetota</taxon>
        <taxon>Actinomycetes</taxon>
        <taxon>Micromonosporales</taxon>
        <taxon>Micromonosporaceae</taxon>
        <taxon>Micromonospora</taxon>
    </lineage>
</organism>
<dbReference type="Gene3D" id="1.10.630.10">
    <property type="entry name" value="Cytochrome P450"/>
    <property type="match status" value="1"/>
</dbReference>
<sequence length="446" mass="50306">MSATMVSDSGGTARAVREFDDCTLDYSPAELLLRLHRRHGPVIRFGTGRNRTVYLLGPEANQFIAANSQLFCWREAYEALIPVDGPTSMIVSDGEDHRRRRTLVQPALHHRQIDNYLNIMTENADAVIQSWQAGRTVDVYQEFRSAIRRSTIQSLFGPRLAADADFFGEQLQSLLDLIDRLPAMVTWQRRLRLPIWRRAVAARSRIDERIYAEIDRVRDVRAEEAGDGVLAALVHGRDATGNALSDLEIRDQVVTLIAAGYETTSAALAWAVYALLSTPGTWDQAAAEVRAVLGDRPPGRTDLRQLVYLNGVVQETLRLYPPAVITARKVVQDFEFAGRQVHRGTLLIASPYVTHRLPELWPDPLRFRPERWDARRPDYRKPGPHEYLPFGAGPHRCIGAVMATTEMTVMLARMLARTSLRLPSQRIRPTSYAAMRPRRGLLVETA</sequence>
<dbReference type="PANTHER" id="PTHR24305">
    <property type="entry name" value="CYTOCHROME P450"/>
    <property type="match status" value="1"/>
</dbReference>
<dbReference type="Pfam" id="PF00067">
    <property type="entry name" value="p450"/>
    <property type="match status" value="1"/>
</dbReference>
<evidence type="ECO:0000256" key="1">
    <source>
        <dbReference type="ARBA" id="ARBA00001971"/>
    </source>
</evidence>
<dbReference type="PROSITE" id="PS00086">
    <property type="entry name" value="CYTOCHROME_P450"/>
    <property type="match status" value="1"/>
</dbReference>
<protein>
    <submittedName>
        <fullName evidence="6">Cytochrome P450</fullName>
    </submittedName>
</protein>
<comment type="cofactor">
    <cofactor evidence="1">
        <name>heme</name>
        <dbReference type="ChEBI" id="CHEBI:30413"/>
    </cofactor>
</comment>
<evidence type="ECO:0000256" key="5">
    <source>
        <dbReference type="RuleBase" id="RU000461"/>
    </source>
</evidence>
<dbReference type="Proteomes" id="UP001597260">
    <property type="component" value="Unassembled WGS sequence"/>
</dbReference>
<comment type="caution">
    <text evidence="6">The sequence shown here is derived from an EMBL/GenBank/DDBJ whole genome shotgun (WGS) entry which is preliminary data.</text>
</comment>
<keyword evidence="3 5" id="KW-0479">Metal-binding</keyword>
<evidence type="ECO:0000313" key="6">
    <source>
        <dbReference type="EMBL" id="MFD1319499.1"/>
    </source>
</evidence>
<dbReference type="PANTHER" id="PTHR24305:SF166">
    <property type="entry name" value="CYTOCHROME P450 12A4, MITOCHONDRIAL-RELATED"/>
    <property type="match status" value="1"/>
</dbReference>
<evidence type="ECO:0000256" key="3">
    <source>
        <dbReference type="ARBA" id="ARBA00022723"/>
    </source>
</evidence>
<gene>
    <name evidence="6" type="ORF">ACFQ4H_00060</name>
</gene>
<name>A0ABW3Y881_9ACTN</name>
<proteinExistence type="inferred from homology"/>
<keyword evidence="7" id="KW-1185">Reference proteome</keyword>
<dbReference type="CDD" id="cd11053">
    <property type="entry name" value="CYP110-like"/>
    <property type="match status" value="1"/>
</dbReference>
<dbReference type="InterPro" id="IPR017972">
    <property type="entry name" value="Cyt_P450_CS"/>
</dbReference>
<dbReference type="InterPro" id="IPR036396">
    <property type="entry name" value="Cyt_P450_sf"/>
</dbReference>
<evidence type="ECO:0000313" key="7">
    <source>
        <dbReference type="Proteomes" id="UP001597260"/>
    </source>
</evidence>
<dbReference type="InterPro" id="IPR050121">
    <property type="entry name" value="Cytochrome_P450_monoxygenase"/>
</dbReference>
<dbReference type="SUPFAM" id="SSF48264">
    <property type="entry name" value="Cytochrome P450"/>
    <property type="match status" value="1"/>
</dbReference>
<dbReference type="InterPro" id="IPR002403">
    <property type="entry name" value="Cyt_P450_E_grp-IV"/>
</dbReference>
<keyword evidence="5" id="KW-0560">Oxidoreductase</keyword>